<evidence type="ECO:0000256" key="5">
    <source>
        <dbReference type="ARBA" id="ARBA00022919"/>
    </source>
</evidence>
<dbReference type="Pfam" id="PF14360">
    <property type="entry name" value="PAP2_C"/>
    <property type="match status" value="1"/>
</dbReference>
<evidence type="ECO:0000313" key="13">
    <source>
        <dbReference type="EMBL" id="CAH2300799.1"/>
    </source>
</evidence>
<keyword evidence="3" id="KW-0808">Transferase</keyword>
<evidence type="ECO:0000256" key="7">
    <source>
        <dbReference type="ARBA" id="ARBA00023098"/>
    </source>
</evidence>
<evidence type="ECO:0000256" key="2">
    <source>
        <dbReference type="ARBA" id="ARBA00005441"/>
    </source>
</evidence>
<keyword evidence="14" id="KW-1185">Reference proteome</keyword>
<dbReference type="Proteomes" id="UP001295444">
    <property type="component" value="Chromosome 06"/>
</dbReference>
<dbReference type="GO" id="GO:0005886">
    <property type="term" value="C:plasma membrane"/>
    <property type="evidence" value="ECO:0007669"/>
    <property type="project" value="TreeGrafter"/>
</dbReference>
<dbReference type="EMBL" id="OW240917">
    <property type="protein sequence ID" value="CAH2300799.1"/>
    <property type="molecule type" value="Genomic_DNA"/>
</dbReference>
<feature type="region of interest" description="Disordered" evidence="10">
    <location>
        <begin position="64"/>
        <end position="106"/>
    </location>
</feature>
<keyword evidence="4 11" id="KW-0812">Transmembrane</keyword>
<evidence type="ECO:0000313" key="14">
    <source>
        <dbReference type="Proteomes" id="UP001295444"/>
    </source>
</evidence>
<keyword evidence="8 11" id="KW-0472">Membrane</keyword>
<dbReference type="GO" id="GO:0046513">
    <property type="term" value="P:ceramide biosynthetic process"/>
    <property type="evidence" value="ECO:0007669"/>
    <property type="project" value="TreeGrafter"/>
</dbReference>
<feature type="compositionally biased region" description="Polar residues" evidence="10">
    <location>
        <begin position="71"/>
        <end position="87"/>
    </location>
</feature>
<protein>
    <submittedName>
        <fullName evidence="13">Phosphatidylcholine:ceramide cholinephosphotransferase 2</fullName>
    </submittedName>
</protein>
<dbReference type="GO" id="GO:0033188">
    <property type="term" value="F:sphingomyelin synthase activity"/>
    <property type="evidence" value="ECO:0007669"/>
    <property type="project" value="TreeGrafter"/>
</dbReference>
<comment type="catalytic activity">
    <reaction evidence="9">
        <text>an N-acylsphing-4-enine + a 1,2-diacyl-sn-glycero-3-phosphoethanolamine = an N-acylsphing-4-enine 1-phosphoethanolamine + a 1,2-diacyl-sn-glycerol</text>
        <dbReference type="Rhea" id="RHEA:36079"/>
        <dbReference type="ChEBI" id="CHEBI:17815"/>
        <dbReference type="ChEBI" id="CHEBI:52639"/>
        <dbReference type="ChEBI" id="CHEBI:64612"/>
        <dbReference type="ChEBI" id="CHEBI:73203"/>
    </reaction>
    <physiologicalReaction direction="left-to-right" evidence="9">
        <dbReference type="Rhea" id="RHEA:36080"/>
    </physiologicalReaction>
</comment>
<dbReference type="InterPro" id="IPR045221">
    <property type="entry name" value="Sphingomyelin_synth-like"/>
</dbReference>
<dbReference type="PANTHER" id="PTHR21290">
    <property type="entry name" value="SPHINGOMYELIN SYNTHETASE"/>
    <property type="match status" value="1"/>
</dbReference>
<organism evidence="13 14">
    <name type="scientific">Pelobates cultripes</name>
    <name type="common">Western spadefoot toad</name>
    <dbReference type="NCBI Taxonomy" id="61616"/>
    <lineage>
        <taxon>Eukaryota</taxon>
        <taxon>Metazoa</taxon>
        <taxon>Chordata</taxon>
        <taxon>Craniata</taxon>
        <taxon>Vertebrata</taxon>
        <taxon>Euteleostomi</taxon>
        <taxon>Amphibia</taxon>
        <taxon>Batrachia</taxon>
        <taxon>Anura</taxon>
        <taxon>Pelobatoidea</taxon>
        <taxon>Pelobatidae</taxon>
        <taxon>Pelobates</taxon>
    </lineage>
</organism>
<keyword evidence="7" id="KW-0443">Lipid metabolism</keyword>
<proteinExistence type="inferred from homology"/>
<name>A0AAD1WE06_PELCU</name>
<evidence type="ECO:0000256" key="9">
    <source>
        <dbReference type="ARBA" id="ARBA00049904"/>
    </source>
</evidence>
<keyword evidence="6 11" id="KW-1133">Transmembrane helix</keyword>
<dbReference type="AlphaFoldDB" id="A0AAD1WE06"/>
<evidence type="ECO:0000256" key="8">
    <source>
        <dbReference type="ARBA" id="ARBA00023136"/>
    </source>
</evidence>
<reference evidence="13" key="1">
    <citation type="submission" date="2022-03" db="EMBL/GenBank/DDBJ databases">
        <authorList>
            <person name="Alioto T."/>
            <person name="Alioto T."/>
            <person name="Gomez Garrido J."/>
        </authorList>
    </citation>
    <scope>NUCLEOTIDE SEQUENCE</scope>
</reference>
<evidence type="ECO:0000256" key="10">
    <source>
        <dbReference type="SAM" id="MobiDB-lite"/>
    </source>
</evidence>
<accession>A0AAD1WE06</accession>
<feature type="transmembrane region" description="Helical" evidence="11">
    <location>
        <begin position="333"/>
        <end position="352"/>
    </location>
</feature>
<dbReference type="CDD" id="cd01610">
    <property type="entry name" value="PAP2_like"/>
    <property type="match status" value="1"/>
</dbReference>
<dbReference type="PANTHER" id="PTHR21290:SF24">
    <property type="entry name" value="PHOSPHATIDYLCHOLINE:CERAMIDE CHOLINEPHOSPHOTRANSFERASE 2"/>
    <property type="match status" value="1"/>
</dbReference>
<dbReference type="InterPro" id="IPR025749">
    <property type="entry name" value="Sphingomyelin_synth-like_dom"/>
</dbReference>
<evidence type="ECO:0000256" key="1">
    <source>
        <dbReference type="ARBA" id="ARBA00004141"/>
    </source>
</evidence>
<evidence type="ECO:0000256" key="11">
    <source>
        <dbReference type="SAM" id="Phobius"/>
    </source>
</evidence>
<evidence type="ECO:0000256" key="6">
    <source>
        <dbReference type="ARBA" id="ARBA00022989"/>
    </source>
</evidence>
<evidence type="ECO:0000259" key="12">
    <source>
        <dbReference type="Pfam" id="PF14360"/>
    </source>
</evidence>
<comment type="subcellular location">
    <subcellularLocation>
        <location evidence="1">Membrane</location>
        <topology evidence="1">Multi-pass membrane protein</topology>
    </subcellularLocation>
</comment>
<feature type="transmembrane region" description="Helical" evidence="11">
    <location>
        <begin position="307"/>
        <end position="327"/>
    </location>
</feature>
<feature type="transmembrane region" description="Helical" evidence="11">
    <location>
        <begin position="180"/>
        <end position="203"/>
    </location>
</feature>
<sequence>MGKKGSGRDHEDYCKHTANAIQTEQASHQLPEQPVCSHSPARWLCNKQRKTRTEAQMDVIETTNIEEHTVSQENQTPNGFPRSVSSNSEDDKNVKSKSKSMANGLRKGTKKYPDYIQISMPADTKTKYPLEWWKTGIAFVYALFNLVLTTVMITVVHERVPSKEVNPPLPDKFFDYIDRVTWAFSISEINGMILVGIWFTQWLFLRYKSIVGRRFFFIVGTLYLYRCITMYVTTLPVPGLHFECAPKTCMIRTNYAITQRVLRLITGGGLTITGSHILCGDFLYSGHTVMLTLTYLFIKEYSPRHFWWYHLICWFLSATGVICILVAREHYTVDVVVAYFVTTRLFWWYHAIANEKALKSSSPTNFLSRVWWFPVFSFFEKNVQASIPCCFSWPITWPPSCFKSSCKTYSRVQKTGEDNEKST</sequence>
<gene>
    <name evidence="13" type="ORF">PECUL_23A049526</name>
</gene>
<feature type="transmembrane region" description="Helical" evidence="11">
    <location>
        <begin position="215"/>
        <end position="233"/>
    </location>
</feature>
<dbReference type="GO" id="GO:0000139">
    <property type="term" value="C:Golgi membrane"/>
    <property type="evidence" value="ECO:0007669"/>
    <property type="project" value="TreeGrafter"/>
</dbReference>
<dbReference type="GO" id="GO:0006686">
    <property type="term" value="P:sphingomyelin biosynthetic process"/>
    <property type="evidence" value="ECO:0007669"/>
    <property type="project" value="TreeGrafter"/>
</dbReference>
<feature type="transmembrane region" description="Helical" evidence="11">
    <location>
        <begin position="137"/>
        <end position="160"/>
    </location>
</feature>
<evidence type="ECO:0000256" key="4">
    <source>
        <dbReference type="ARBA" id="ARBA00022692"/>
    </source>
</evidence>
<feature type="domain" description="Sphingomyelin synthase-like" evidence="12">
    <location>
        <begin position="279"/>
        <end position="351"/>
    </location>
</feature>
<dbReference type="GO" id="GO:0005789">
    <property type="term" value="C:endoplasmic reticulum membrane"/>
    <property type="evidence" value="ECO:0007669"/>
    <property type="project" value="TreeGrafter"/>
</dbReference>
<dbReference type="GO" id="GO:0047493">
    <property type="term" value="F:ceramide cholinephosphotransferase activity"/>
    <property type="evidence" value="ECO:0007669"/>
    <property type="project" value="TreeGrafter"/>
</dbReference>
<evidence type="ECO:0000256" key="3">
    <source>
        <dbReference type="ARBA" id="ARBA00022679"/>
    </source>
</evidence>
<comment type="similarity">
    <text evidence="2">Belongs to the sphingomyelin synthase family.</text>
</comment>
<keyword evidence="5" id="KW-0746">Sphingolipid metabolism</keyword>